<reference evidence="1" key="1">
    <citation type="journal article" date="2020" name="mSystems">
        <title>Genome- and Community-Level Interaction Insights into Carbon Utilization and Element Cycling Functions of Hydrothermarchaeota in Hydrothermal Sediment.</title>
        <authorList>
            <person name="Zhou Z."/>
            <person name="Liu Y."/>
            <person name="Xu W."/>
            <person name="Pan J."/>
            <person name="Luo Z.H."/>
            <person name="Li M."/>
        </authorList>
    </citation>
    <scope>NUCLEOTIDE SEQUENCE [LARGE SCALE GENOMIC DNA]</scope>
    <source>
        <strain evidence="1">SpSt-573</strain>
    </source>
</reference>
<dbReference type="EMBL" id="DSYK01000218">
    <property type="protein sequence ID" value="HGS21069.1"/>
    <property type="molecule type" value="Genomic_DNA"/>
</dbReference>
<organism evidence="1">
    <name type="scientific">Anaerolinea thermolimosa</name>
    <dbReference type="NCBI Taxonomy" id="229919"/>
    <lineage>
        <taxon>Bacteria</taxon>
        <taxon>Bacillati</taxon>
        <taxon>Chloroflexota</taxon>
        <taxon>Anaerolineae</taxon>
        <taxon>Anaerolineales</taxon>
        <taxon>Anaerolineaceae</taxon>
        <taxon>Anaerolinea</taxon>
    </lineage>
</organism>
<protein>
    <submittedName>
        <fullName evidence="1">Uncharacterized protein</fullName>
    </submittedName>
</protein>
<dbReference type="AlphaFoldDB" id="A0A7C4PKU0"/>
<accession>A0A7C4PKU0</accession>
<gene>
    <name evidence="1" type="ORF">ENT37_04285</name>
</gene>
<name>A0A7C4PKU0_9CHLR</name>
<proteinExistence type="predicted"/>
<sequence length="170" mass="19803">MGMFDTIYAELICPFCGRQNRHTPLSWEQAKRECEKHKERELKHVQSSDNRWDEIFRHTQAFQALADGFTAQEGAYEPEDILAWIEQLDSPENIERWRTRKELGLADIQTKAFDSILETYFVGEEVPARWGHYFIEEGFSCQGCREKMAAAFRNEISCLLFQLTCQPGGT</sequence>
<evidence type="ECO:0000313" key="1">
    <source>
        <dbReference type="EMBL" id="HGS21069.1"/>
    </source>
</evidence>
<comment type="caution">
    <text evidence="1">The sequence shown here is derived from an EMBL/GenBank/DDBJ whole genome shotgun (WGS) entry which is preliminary data.</text>
</comment>